<gene>
    <name evidence="2" type="ORF">IV203_037569</name>
</gene>
<evidence type="ECO:0000313" key="2">
    <source>
        <dbReference type="EMBL" id="KAG7364367.1"/>
    </source>
</evidence>
<feature type="region of interest" description="Disordered" evidence="1">
    <location>
        <begin position="1"/>
        <end position="61"/>
    </location>
</feature>
<protein>
    <recommendedName>
        <fullName evidence="4">Restriction endonuclease domain-containing protein</fullName>
    </recommendedName>
</protein>
<keyword evidence="3" id="KW-1185">Reference proteome</keyword>
<reference evidence="2" key="1">
    <citation type="journal article" date="2021" name="Sci. Rep.">
        <title>Diploid genomic architecture of Nitzschia inconspicua, an elite biomass production diatom.</title>
        <authorList>
            <person name="Oliver A."/>
            <person name="Podell S."/>
            <person name="Pinowska A."/>
            <person name="Traller J.C."/>
            <person name="Smith S.R."/>
            <person name="McClure R."/>
            <person name="Beliaev A."/>
            <person name="Bohutskyi P."/>
            <person name="Hill E.A."/>
            <person name="Rabines A."/>
            <person name="Zheng H."/>
            <person name="Allen L.Z."/>
            <person name="Kuo A."/>
            <person name="Grigoriev I.V."/>
            <person name="Allen A.E."/>
            <person name="Hazlebeck D."/>
            <person name="Allen E.E."/>
        </authorList>
    </citation>
    <scope>NUCLEOTIDE SEQUENCE</scope>
    <source>
        <strain evidence="2">Hildebrandi</strain>
    </source>
</reference>
<organism evidence="2 3">
    <name type="scientific">Nitzschia inconspicua</name>
    <dbReference type="NCBI Taxonomy" id="303405"/>
    <lineage>
        <taxon>Eukaryota</taxon>
        <taxon>Sar</taxon>
        <taxon>Stramenopiles</taxon>
        <taxon>Ochrophyta</taxon>
        <taxon>Bacillariophyta</taxon>
        <taxon>Bacillariophyceae</taxon>
        <taxon>Bacillariophycidae</taxon>
        <taxon>Bacillariales</taxon>
        <taxon>Bacillariaceae</taxon>
        <taxon>Nitzschia</taxon>
    </lineage>
</organism>
<dbReference type="EMBL" id="JAGRRH010000009">
    <property type="protein sequence ID" value="KAG7364367.1"/>
    <property type="molecule type" value="Genomic_DNA"/>
</dbReference>
<dbReference type="Proteomes" id="UP000693970">
    <property type="component" value="Unassembled WGS sequence"/>
</dbReference>
<accession>A0A9K3LLP8</accession>
<reference evidence="2" key="2">
    <citation type="submission" date="2021-04" db="EMBL/GenBank/DDBJ databases">
        <authorList>
            <person name="Podell S."/>
        </authorList>
    </citation>
    <scope>NUCLEOTIDE SEQUENCE</scope>
    <source>
        <strain evidence="2">Hildebrandi</strain>
    </source>
</reference>
<feature type="compositionally biased region" description="Low complexity" evidence="1">
    <location>
        <begin position="29"/>
        <end position="54"/>
    </location>
</feature>
<dbReference type="OrthoDB" id="50104at2759"/>
<name>A0A9K3LLP8_9STRA</name>
<feature type="compositionally biased region" description="Polar residues" evidence="1">
    <location>
        <begin position="13"/>
        <end position="23"/>
    </location>
</feature>
<evidence type="ECO:0008006" key="4">
    <source>
        <dbReference type="Google" id="ProtNLM"/>
    </source>
</evidence>
<evidence type="ECO:0000313" key="3">
    <source>
        <dbReference type="Proteomes" id="UP000693970"/>
    </source>
</evidence>
<feature type="compositionally biased region" description="Basic and acidic residues" evidence="1">
    <location>
        <begin position="1"/>
        <end position="12"/>
    </location>
</feature>
<sequence>MIEKTTPQREGKQNSLQGGSPQSDTRDNTTFASESYTSTFSSGSDDPPQSGSSPTLEDQQEGLPEEIMRKTYPSSNLVSAEDELFEDLKEHSMDDSDKVIIVNKNGKAIWAMPTVFHQYVLQKLLQIVNKCSEEEDPLLAQADIPLLVDKKTKRCRYPDVSIWGPGRLEVEEDGHAGQKFISVEGMPGECAMNPNVIIEFSLTNKIENELWKLQEQMKEYVEDLGTVNLGLLIKAIPVKGEKCPSLEDLSVPLAGFDVYCFRSRVTTDTTSEPILKYRLGTDEATTVIEISGRDLGRRNPADPVRIPLSAIRRVCEKWGLKFKAETTEDLVGIDQMCRNQKN</sequence>
<comment type="caution">
    <text evidence="2">The sequence shown here is derived from an EMBL/GenBank/DDBJ whole genome shotgun (WGS) entry which is preliminary data.</text>
</comment>
<evidence type="ECO:0000256" key="1">
    <source>
        <dbReference type="SAM" id="MobiDB-lite"/>
    </source>
</evidence>
<proteinExistence type="predicted"/>
<dbReference type="AlphaFoldDB" id="A0A9K3LLP8"/>